<dbReference type="InterPro" id="IPR001509">
    <property type="entry name" value="Epimerase_deHydtase"/>
</dbReference>
<dbReference type="Gene3D" id="3.40.50.720">
    <property type="entry name" value="NAD(P)-binding Rossmann-like Domain"/>
    <property type="match status" value="1"/>
</dbReference>
<dbReference type="InterPro" id="IPR036291">
    <property type="entry name" value="NAD(P)-bd_dom_sf"/>
</dbReference>
<keyword evidence="3" id="KW-1185">Reference proteome</keyword>
<dbReference type="PANTHER" id="PTHR48079">
    <property type="entry name" value="PROTEIN YEEZ"/>
    <property type="match status" value="1"/>
</dbReference>
<organism evidence="2 3">
    <name type="scientific">Mycolicibacterium chubuense (strain NBB4)</name>
    <name type="common">Mycobacterium chubuense</name>
    <dbReference type="NCBI Taxonomy" id="710421"/>
    <lineage>
        <taxon>Bacteria</taxon>
        <taxon>Bacillati</taxon>
        <taxon>Actinomycetota</taxon>
        <taxon>Actinomycetes</taxon>
        <taxon>Mycobacteriales</taxon>
        <taxon>Mycobacteriaceae</taxon>
        <taxon>Mycolicibacterium</taxon>
    </lineage>
</organism>
<dbReference type="InterPro" id="IPR051783">
    <property type="entry name" value="NAD(P)-dependent_oxidoreduct"/>
</dbReference>
<evidence type="ECO:0000313" key="2">
    <source>
        <dbReference type="EMBL" id="AFM19595.1"/>
    </source>
</evidence>
<dbReference type="Proteomes" id="UP000006057">
    <property type="component" value="Chromosome"/>
</dbReference>
<dbReference type="SUPFAM" id="SSF51735">
    <property type="entry name" value="NAD(P)-binding Rossmann-fold domains"/>
    <property type="match status" value="1"/>
</dbReference>
<sequence length="334" mass="36690">MSPRTSLVMGASGFLGSHVTRQLVARGDDVRVMLRRTSSTRGIDDLDVERRYGDIFDDEAVRCAMAGREVVFYCVVDTRAMLPDPAPLFDTNVEGLRRVLNYAVDAGLQKFVYLSTIATMALSSDGRPVTEEAPFNWSRICGRYVQSRLTAEELVLDAEQRRGLPAVVMNVSNTYGPRDWQPTPHGAVVARAASGTMRFYARGAAAEVVGVEDAAHAMLLAAEHGRPGERYIISESYMQLRDILRAAADETGVRPPAVAVPMTMLYAGAYAGLPLRRLLPTRIAPLLDVVRLLDLTSPADHSKAARELGWRPAPTSQAIRRAARFYAEHRPHLG</sequence>
<evidence type="ECO:0000313" key="3">
    <source>
        <dbReference type="Proteomes" id="UP000006057"/>
    </source>
</evidence>
<gene>
    <name evidence="2" type="ordered locus">Mycch_4902</name>
</gene>
<name>I4BQN8_MYCCN</name>
<accession>I4BQN8</accession>
<feature type="domain" description="NAD-dependent epimerase/dehydratase" evidence="1">
    <location>
        <begin position="7"/>
        <end position="233"/>
    </location>
</feature>
<dbReference type="eggNOG" id="COG0451">
    <property type="taxonomic scope" value="Bacteria"/>
</dbReference>
<dbReference type="STRING" id="710421.Mycch_4902"/>
<dbReference type="AlphaFoldDB" id="I4BQN8"/>
<proteinExistence type="predicted"/>
<dbReference type="KEGG" id="mcb:Mycch_4902"/>
<dbReference type="PATRIC" id="fig|710421.3.peg.4885"/>
<dbReference type="PANTHER" id="PTHR48079:SF6">
    <property type="entry name" value="NAD(P)-BINDING DOMAIN-CONTAINING PROTEIN-RELATED"/>
    <property type="match status" value="1"/>
</dbReference>
<dbReference type="EMBL" id="CP003053">
    <property type="protein sequence ID" value="AFM19595.1"/>
    <property type="molecule type" value="Genomic_DNA"/>
</dbReference>
<dbReference type="HOGENOM" id="CLU_007383_6_0_11"/>
<dbReference type="GO" id="GO:0005737">
    <property type="term" value="C:cytoplasm"/>
    <property type="evidence" value="ECO:0007669"/>
    <property type="project" value="TreeGrafter"/>
</dbReference>
<dbReference type="GO" id="GO:0004029">
    <property type="term" value="F:aldehyde dehydrogenase (NAD+) activity"/>
    <property type="evidence" value="ECO:0007669"/>
    <property type="project" value="TreeGrafter"/>
</dbReference>
<protein>
    <submittedName>
        <fullName evidence="2">Nucleoside-diphosphate-sugar epimerase</fullName>
    </submittedName>
</protein>
<dbReference type="Pfam" id="PF01370">
    <property type="entry name" value="Epimerase"/>
    <property type="match status" value="1"/>
</dbReference>
<evidence type="ECO:0000259" key="1">
    <source>
        <dbReference type="Pfam" id="PF01370"/>
    </source>
</evidence>
<reference evidence="2 3" key="1">
    <citation type="submission" date="2012-06" db="EMBL/GenBank/DDBJ databases">
        <title>Complete sequence of chromosome of Mycobacterium chubuense NBB4.</title>
        <authorList>
            <consortium name="US DOE Joint Genome Institute"/>
            <person name="Lucas S."/>
            <person name="Han J."/>
            <person name="Lapidus A."/>
            <person name="Cheng J.-F."/>
            <person name="Goodwin L."/>
            <person name="Pitluck S."/>
            <person name="Peters L."/>
            <person name="Mikhailova N."/>
            <person name="Teshima H."/>
            <person name="Detter J.C."/>
            <person name="Han C."/>
            <person name="Tapia R."/>
            <person name="Land M."/>
            <person name="Hauser L."/>
            <person name="Kyrpides N."/>
            <person name="Ivanova N."/>
            <person name="Pagani I."/>
            <person name="Mattes T."/>
            <person name="Holmes A."/>
            <person name="Rutledge P."/>
            <person name="Paulsen I."/>
            <person name="Coleman N."/>
            <person name="Woyke T."/>
        </authorList>
    </citation>
    <scope>NUCLEOTIDE SEQUENCE [LARGE SCALE GENOMIC DNA]</scope>
    <source>
        <strain evidence="2 3">NBB4</strain>
    </source>
</reference>